<dbReference type="Proteomes" id="UP000186607">
    <property type="component" value="Unassembled WGS sequence"/>
</dbReference>
<evidence type="ECO:0000313" key="2">
    <source>
        <dbReference type="Proteomes" id="UP000186607"/>
    </source>
</evidence>
<organism evidence="1 2">
    <name type="scientific">Deinococcus marmoris</name>
    <dbReference type="NCBI Taxonomy" id="249408"/>
    <lineage>
        <taxon>Bacteria</taxon>
        <taxon>Thermotogati</taxon>
        <taxon>Deinococcota</taxon>
        <taxon>Deinococci</taxon>
        <taxon>Deinococcales</taxon>
        <taxon>Deinococcaceae</taxon>
        <taxon>Deinococcus</taxon>
    </lineage>
</organism>
<sequence length="98" mass="10400">MLRTLQSYREALKTDPELSRLYTEARQAVITRDWAEQLSITLSGAAAKLLALVGGAQSSAPENIQAVTGAVLSFPPATGIHALARRRGAGGLEFRPPA</sequence>
<comment type="caution">
    <text evidence="1">The sequence shown here is derived from an EMBL/GenBank/DDBJ whole genome shotgun (WGS) entry which is preliminary data.</text>
</comment>
<name>A0A1U7P1C3_9DEIO</name>
<gene>
    <name evidence="1" type="ORF">BOO71_0004297</name>
</gene>
<protein>
    <submittedName>
        <fullName evidence="1">Uncharacterized protein</fullName>
    </submittedName>
</protein>
<accession>A0A1U7P1C3</accession>
<dbReference type="RefSeq" id="WP_075831306.1">
    <property type="nucleotide sequence ID" value="NZ_MSTI01000048.1"/>
</dbReference>
<dbReference type="OrthoDB" id="71610at2"/>
<evidence type="ECO:0000313" key="1">
    <source>
        <dbReference type="EMBL" id="OLV18964.1"/>
    </source>
</evidence>
<dbReference type="AlphaFoldDB" id="A0A1U7P1C3"/>
<keyword evidence="2" id="KW-1185">Reference proteome</keyword>
<dbReference type="STRING" id="249408.BOO71_0004297"/>
<proteinExistence type="predicted"/>
<reference evidence="1 2" key="1">
    <citation type="submission" date="2017-01" db="EMBL/GenBank/DDBJ databases">
        <title>Genome Analysis of Deinococcus marmoris KOPRI26562.</title>
        <authorList>
            <person name="Kim J.H."/>
            <person name="Oh H.-M."/>
        </authorList>
    </citation>
    <scope>NUCLEOTIDE SEQUENCE [LARGE SCALE GENOMIC DNA]</scope>
    <source>
        <strain evidence="1 2">KOPRI26562</strain>
    </source>
</reference>
<dbReference type="EMBL" id="MSTI01000048">
    <property type="protein sequence ID" value="OLV18964.1"/>
    <property type="molecule type" value="Genomic_DNA"/>
</dbReference>